<proteinExistence type="predicted"/>
<dbReference type="Proteomes" id="UP000027997">
    <property type="component" value="Unassembled WGS sequence"/>
</dbReference>
<dbReference type="EMBL" id="JOJP01000001">
    <property type="protein sequence ID" value="KEI70001.1"/>
    <property type="molecule type" value="Genomic_DNA"/>
</dbReference>
<organism evidence="1 2">
    <name type="scientific">Endozoicomonas elysicola</name>
    <dbReference type="NCBI Taxonomy" id="305900"/>
    <lineage>
        <taxon>Bacteria</taxon>
        <taxon>Pseudomonadati</taxon>
        <taxon>Pseudomonadota</taxon>
        <taxon>Gammaproteobacteria</taxon>
        <taxon>Oceanospirillales</taxon>
        <taxon>Endozoicomonadaceae</taxon>
        <taxon>Endozoicomonas</taxon>
    </lineage>
</organism>
<sequence>MPLHDLNVSGQEPASQCVKAIEASGYIEAAEEFHSDQASSEKFRTDLSRRKLEKRDVETSCDLISIDDWPAFFSKYPDDPEEAFGDLCRGKVGAEIKCIWTMFDNGNYDGVIEKGLGLYEGINCSFVSTQLVKYVRSLILLSEILALQDGFDISSPGECFSSISSVTTKSEYIDFFLALGDAARKGDEFIFQSPDLERMCLYRAADAGSELAKRALIKDMLFGRREDREELTQSLFYPSEALAILRTMPVVDVCFKQDASYDELLDQLKVLTESKSSADRCSFIDSLSKDLRPEVVMLIPMVLLEPDFGDVNPCRALSALKELPVYSNIRAINNYWSCRAQIESQNGLSPENVQKLKGLIRDNLSAASGFILDEYCRGYRSLPMVQVYQGQLDDVPVARSLAYQMFKTSHLLDHNDDFRSDRNVQATIDVARVVALNFGAPDLVLDELYSSCKDIFSPKLWMKLKDSKLKICPDEVFKWKDEFEYYEDSKCIVFRDAINVWMGNLSNAGFVKAALEKDPVHASFWMLCLNHQLQDMTTIELLTYFWDGTRKDPNSIAGLVFTSGFPVVLEQLYRYAVLLNFFDDSDLFDPERLMSFGLDKETKSKCLLQLAENNELCSRLDRASLCYRLAQEIMPREGREYHNHGDYRVMKQQFSDMYRKFYCLKLLPQHPLGNYFGFYNFMEIMKGLKADESLDFHVEFVEHVLDFVAEACHHSFSPPDLIVELFDGCSELITWVRTFVLGESVRIHKGFESWLKKIPKEHEFDRYCLKLNDQKEYLQEMIGDFYRAKSVRDFSGYQQKEYLDQLLSPFHCITEHRALHQLRQSTCEDEFIMMLRNVYQDKYLDVIPVMDLVFGKLSPLLADHRELMVQIVSRFEDKVERATNHEFELTVQLVNTMHTFLKNSQPYNCRVALIYYKTLTKFSVEVSDVLKRVISKDYGECANFYKVSEEYNSADQMSYFIDGFSRDVRLSLCFGLWVRVVKKYSGNVLSGDKYNPTPQSIADVRKQCLSSFIIYSLEKNKEIVSAIFQFMEGDRLSPVDQSSLLWFGYEAGVLTRQDHGKLLQKLSHESLDYFFHSLLFASDPDAVDFLRLQTPDTLGLPTPKCEALGMKAFELGRIQDAKWLAENRMLSHIEAMLAWNNGVSSKVDAQLLEGLLDDARNGKNQAQCRSIDWLLEQRKLSNNVDELFEAQCCFYLHIPSIWTDSQRLLYQGLALCAGLGGYVDENLGSEKVKAALTTEDPIIPFLLYCHQSSGRVKSVFSTVDLLIGFAKKMPVPCNKVMAEILLIVGMDECLNGIAELERLLQVGTTLNQGLGSVVDSLSSWLSDWNKCCQLQKMKPLDKWVCRLEEEANDGWPISNLSLIKDNIEIMNSMLVTSGLFQKSLIKAIKTLYLQSSAEHKEFAEFLLKRVTREYHSQLLSQLGEFLNLSNPHFDTIDRYNLYLSLPAEHQSANIALLADYIVKVDLHENKAPVFVKQDLDKAGWLSLIRGIAKDKASLVDHELDQMTLQKREHIRKEKKNRILSVISHEYEYESLVAAHLHILKAQNVGVEHTLIRTFIMRLMPRVVKVLKGEAGVMSNEEILAAAAIRLREF</sequence>
<reference evidence="1 2" key="1">
    <citation type="submission" date="2014-06" db="EMBL/GenBank/DDBJ databases">
        <title>Whole Genome Sequences of Three Symbiotic Endozoicomonas Bacteria.</title>
        <authorList>
            <person name="Neave M.J."/>
            <person name="Apprill A."/>
            <person name="Voolstra C.R."/>
        </authorList>
    </citation>
    <scope>NUCLEOTIDE SEQUENCE [LARGE SCALE GENOMIC DNA]</scope>
    <source>
        <strain evidence="1 2">DSM 22380</strain>
    </source>
</reference>
<accession>A0A081K775</accession>
<keyword evidence="2" id="KW-1185">Reference proteome</keyword>
<protein>
    <submittedName>
        <fullName evidence="1">Uncharacterized protein</fullName>
    </submittedName>
</protein>
<comment type="caution">
    <text evidence="1">The sequence shown here is derived from an EMBL/GenBank/DDBJ whole genome shotgun (WGS) entry which is preliminary data.</text>
</comment>
<evidence type="ECO:0000313" key="1">
    <source>
        <dbReference type="EMBL" id="KEI70001.1"/>
    </source>
</evidence>
<gene>
    <name evidence="1" type="ORF">GV64_03895</name>
</gene>
<name>A0A081K775_9GAMM</name>
<evidence type="ECO:0000313" key="2">
    <source>
        <dbReference type="Proteomes" id="UP000027997"/>
    </source>
</evidence>